<dbReference type="PROSITE" id="PS50103">
    <property type="entry name" value="ZF_C3H1"/>
    <property type="match status" value="1"/>
</dbReference>
<dbReference type="PANTHER" id="PTHR12506">
    <property type="entry name" value="PROTEIN PHOSPHATASE RELATED"/>
    <property type="match status" value="1"/>
</dbReference>
<keyword evidence="3" id="KW-0862">Zinc</keyword>
<protein>
    <submittedName>
        <fullName evidence="6">Zinc finger CCCH domain-containing protein 65</fullName>
    </submittedName>
</protein>
<keyword evidence="1" id="KW-0479">Metal-binding</keyword>
<accession>N1R4K5</accession>
<dbReference type="GO" id="GO:0003677">
    <property type="term" value="F:DNA binding"/>
    <property type="evidence" value="ECO:0007669"/>
    <property type="project" value="UniProtKB-KW"/>
</dbReference>
<dbReference type="GO" id="GO:0003729">
    <property type="term" value="F:mRNA binding"/>
    <property type="evidence" value="ECO:0007669"/>
    <property type="project" value="UniProtKB-ARBA"/>
</dbReference>
<dbReference type="PANTHER" id="PTHR12506:SF20">
    <property type="entry name" value="ZINC FINGER CCCH DOMAIN-CONTAINING PROTEIN 67"/>
    <property type="match status" value="1"/>
</dbReference>
<evidence type="ECO:0000256" key="2">
    <source>
        <dbReference type="ARBA" id="ARBA00022771"/>
    </source>
</evidence>
<dbReference type="SUPFAM" id="SSF90229">
    <property type="entry name" value="CCCH zinc finger"/>
    <property type="match status" value="1"/>
</dbReference>
<dbReference type="AlphaFoldDB" id="N1R4K5"/>
<evidence type="ECO:0000256" key="3">
    <source>
        <dbReference type="ARBA" id="ARBA00022833"/>
    </source>
</evidence>
<keyword evidence="4" id="KW-0238">DNA-binding</keyword>
<dbReference type="Gene3D" id="4.10.1000.10">
    <property type="entry name" value="Zinc finger, CCCH-type"/>
    <property type="match status" value="1"/>
</dbReference>
<dbReference type="GO" id="GO:0008270">
    <property type="term" value="F:zinc ion binding"/>
    <property type="evidence" value="ECO:0007669"/>
    <property type="project" value="UniProtKB-KW"/>
</dbReference>
<dbReference type="InterPro" id="IPR000571">
    <property type="entry name" value="Znf_CCCH"/>
</dbReference>
<evidence type="ECO:0000256" key="1">
    <source>
        <dbReference type="ARBA" id="ARBA00022723"/>
    </source>
</evidence>
<proteinExistence type="predicted"/>
<dbReference type="Pfam" id="PF00642">
    <property type="entry name" value="zf-CCCH"/>
    <property type="match status" value="1"/>
</dbReference>
<dbReference type="InterPro" id="IPR050974">
    <property type="entry name" value="Plant_ZF_CCCH"/>
</dbReference>
<evidence type="ECO:0000256" key="4">
    <source>
        <dbReference type="ARBA" id="ARBA00023125"/>
    </source>
</evidence>
<dbReference type="EnsemblPlants" id="EMT33668">
    <property type="protein sequence ID" value="EMT33668"/>
    <property type="gene ID" value="F775_09028"/>
</dbReference>
<reference evidence="6" key="1">
    <citation type="submission" date="2015-06" db="UniProtKB">
        <authorList>
            <consortium name="EnsemblPlants"/>
        </authorList>
    </citation>
    <scope>IDENTIFICATION</scope>
</reference>
<feature type="region of interest" description="Disordered" evidence="5">
    <location>
        <begin position="1"/>
        <end position="31"/>
    </location>
</feature>
<evidence type="ECO:0000256" key="5">
    <source>
        <dbReference type="SAM" id="MobiDB-lite"/>
    </source>
</evidence>
<sequence length="220" mass="23769">MADANEKAPPKSNLEADLIASISPSSTSSGARNAVAIESQFADLAISDELPKPSGWGDDAVLGIAGSDEITGEITGGKVQPVATADSRPRFPQRHAEPDCTYYLKFGTCRFGMKCKFNHPARKKKNRVKASGSSSSGSNDISNKAFPPDDDQHKVCGGATPPCCYNVYSTSVEGTASTCCARYRSRGECRLIGQQEFSPELLGHKIYSKILDKNKKFYYR</sequence>
<feature type="region of interest" description="Disordered" evidence="5">
    <location>
        <begin position="126"/>
        <end position="146"/>
    </location>
</feature>
<keyword evidence="2" id="KW-0863">Zinc-finger</keyword>
<feature type="region of interest" description="Disordered" evidence="5">
    <location>
        <begin position="72"/>
        <end position="92"/>
    </location>
</feature>
<organism evidence="6">
    <name type="scientific">Aegilops tauschii</name>
    <name type="common">Tausch's goatgrass</name>
    <name type="synonym">Aegilops squarrosa</name>
    <dbReference type="NCBI Taxonomy" id="37682"/>
    <lineage>
        <taxon>Eukaryota</taxon>
        <taxon>Viridiplantae</taxon>
        <taxon>Streptophyta</taxon>
        <taxon>Embryophyta</taxon>
        <taxon>Tracheophyta</taxon>
        <taxon>Spermatophyta</taxon>
        <taxon>Magnoliopsida</taxon>
        <taxon>Liliopsida</taxon>
        <taxon>Poales</taxon>
        <taxon>Poaceae</taxon>
        <taxon>BOP clade</taxon>
        <taxon>Pooideae</taxon>
        <taxon>Triticodae</taxon>
        <taxon>Triticeae</taxon>
        <taxon>Triticinae</taxon>
        <taxon>Aegilops</taxon>
    </lineage>
</organism>
<dbReference type="InterPro" id="IPR036855">
    <property type="entry name" value="Znf_CCCH_sf"/>
</dbReference>
<evidence type="ECO:0000313" key="6">
    <source>
        <dbReference type="EnsemblPlants" id="EMT33668"/>
    </source>
</evidence>
<name>N1R4K5_AEGTA</name>